<dbReference type="GO" id="GO:0006310">
    <property type="term" value="P:DNA recombination"/>
    <property type="evidence" value="ECO:0007669"/>
    <property type="project" value="UniProtKB-KW"/>
</dbReference>
<organism evidence="8 9">
    <name type="scientific">Paraburkholderia panacisoli</name>
    <dbReference type="NCBI Taxonomy" id="2603818"/>
    <lineage>
        <taxon>Bacteria</taxon>
        <taxon>Pseudomonadati</taxon>
        <taxon>Pseudomonadota</taxon>
        <taxon>Betaproteobacteria</taxon>
        <taxon>Burkholderiales</taxon>
        <taxon>Burkholderiaceae</taxon>
        <taxon>Paraburkholderia</taxon>
    </lineage>
</organism>
<evidence type="ECO:0000256" key="3">
    <source>
        <dbReference type="ARBA" id="ARBA00023125"/>
    </source>
</evidence>
<dbReference type="PANTHER" id="PTHR30629:SF2">
    <property type="entry name" value="PROPHAGE INTEGRASE INTS-RELATED"/>
    <property type="match status" value="1"/>
</dbReference>
<dbReference type="InterPro" id="IPR038488">
    <property type="entry name" value="Integrase_DNA-bd_sf"/>
</dbReference>
<dbReference type="Proteomes" id="UP000325273">
    <property type="component" value="Unassembled WGS sequence"/>
</dbReference>
<dbReference type="PROSITE" id="PS51900">
    <property type="entry name" value="CB"/>
    <property type="match status" value="1"/>
</dbReference>
<dbReference type="Pfam" id="PF13356">
    <property type="entry name" value="Arm-DNA-bind_3"/>
    <property type="match status" value="1"/>
</dbReference>
<dbReference type="Gene3D" id="1.10.150.130">
    <property type="match status" value="1"/>
</dbReference>
<dbReference type="GO" id="GO:0015074">
    <property type="term" value="P:DNA integration"/>
    <property type="evidence" value="ECO:0007669"/>
    <property type="project" value="UniProtKB-KW"/>
</dbReference>
<evidence type="ECO:0000313" key="8">
    <source>
        <dbReference type="EMBL" id="KAA1015126.1"/>
    </source>
</evidence>
<dbReference type="AlphaFoldDB" id="A0A5B0HIN9"/>
<dbReference type="Gene3D" id="1.10.443.10">
    <property type="entry name" value="Intergrase catalytic core"/>
    <property type="match status" value="1"/>
</dbReference>
<dbReference type="InterPro" id="IPR010998">
    <property type="entry name" value="Integrase_recombinase_N"/>
</dbReference>
<evidence type="ECO:0000256" key="2">
    <source>
        <dbReference type="ARBA" id="ARBA00022908"/>
    </source>
</evidence>
<dbReference type="SUPFAM" id="SSF56349">
    <property type="entry name" value="DNA breaking-rejoining enzymes"/>
    <property type="match status" value="1"/>
</dbReference>
<dbReference type="InterPro" id="IPR053876">
    <property type="entry name" value="Phage_int_M"/>
</dbReference>
<accession>A0A5B0HIN9</accession>
<dbReference type="PANTHER" id="PTHR30629">
    <property type="entry name" value="PROPHAGE INTEGRASE"/>
    <property type="match status" value="1"/>
</dbReference>
<keyword evidence="2" id="KW-0229">DNA integration</keyword>
<evidence type="ECO:0000256" key="1">
    <source>
        <dbReference type="ARBA" id="ARBA00008857"/>
    </source>
</evidence>
<dbReference type="RefSeq" id="WP_149668654.1">
    <property type="nucleotide sequence ID" value="NZ_VTUZ01000002.1"/>
</dbReference>
<evidence type="ECO:0000259" key="6">
    <source>
        <dbReference type="PROSITE" id="PS51898"/>
    </source>
</evidence>
<dbReference type="EMBL" id="VTUZ01000002">
    <property type="protein sequence ID" value="KAA1015126.1"/>
    <property type="molecule type" value="Genomic_DNA"/>
</dbReference>
<dbReference type="InterPro" id="IPR013762">
    <property type="entry name" value="Integrase-like_cat_sf"/>
</dbReference>
<dbReference type="InterPro" id="IPR044068">
    <property type="entry name" value="CB"/>
</dbReference>
<evidence type="ECO:0000256" key="5">
    <source>
        <dbReference type="PROSITE-ProRule" id="PRU01248"/>
    </source>
</evidence>
<comment type="caution">
    <text evidence="8">The sequence shown here is derived from an EMBL/GenBank/DDBJ whole genome shotgun (WGS) entry which is preliminary data.</text>
</comment>
<dbReference type="GO" id="GO:0003677">
    <property type="term" value="F:DNA binding"/>
    <property type="evidence" value="ECO:0007669"/>
    <property type="project" value="UniProtKB-UniRule"/>
</dbReference>
<comment type="similarity">
    <text evidence="1">Belongs to the 'phage' integrase family.</text>
</comment>
<evidence type="ECO:0000256" key="4">
    <source>
        <dbReference type="ARBA" id="ARBA00023172"/>
    </source>
</evidence>
<dbReference type="InterPro" id="IPR025166">
    <property type="entry name" value="Integrase_DNA_bind_dom"/>
</dbReference>
<dbReference type="InterPro" id="IPR011010">
    <property type="entry name" value="DNA_brk_join_enz"/>
</dbReference>
<dbReference type="InterPro" id="IPR050808">
    <property type="entry name" value="Phage_Integrase"/>
</dbReference>
<keyword evidence="9" id="KW-1185">Reference proteome</keyword>
<evidence type="ECO:0000313" key="9">
    <source>
        <dbReference type="Proteomes" id="UP000325273"/>
    </source>
</evidence>
<dbReference type="Pfam" id="PF22022">
    <property type="entry name" value="Phage_int_M"/>
    <property type="match status" value="1"/>
</dbReference>
<dbReference type="CDD" id="cd00801">
    <property type="entry name" value="INT_P4_C"/>
    <property type="match status" value="1"/>
</dbReference>
<feature type="domain" description="Tyr recombinase" evidence="6">
    <location>
        <begin position="203"/>
        <end position="380"/>
    </location>
</feature>
<feature type="domain" description="Core-binding (CB)" evidence="7">
    <location>
        <begin position="98"/>
        <end position="179"/>
    </location>
</feature>
<keyword evidence="3 5" id="KW-0238">DNA-binding</keyword>
<protein>
    <submittedName>
        <fullName evidence="8">DUF4102 domain-containing protein</fullName>
    </submittedName>
</protein>
<dbReference type="PROSITE" id="PS51898">
    <property type="entry name" value="TYR_RECOMBINASE"/>
    <property type="match status" value="1"/>
</dbReference>
<proteinExistence type="inferred from homology"/>
<evidence type="ECO:0000259" key="7">
    <source>
        <dbReference type="PROSITE" id="PS51900"/>
    </source>
</evidence>
<gene>
    <name evidence="8" type="ORF">FVF58_04180</name>
</gene>
<dbReference type="Gene3D" id="3.30.160.390">
    <property type="entry name" value="Integrase, DNA-binding domain"/>
    <property type="match status" value="1"/>
</dbReference>
<reference evidence="8 9" key="1">
    <citation type="submission" date="2019-08" db="EMBL/GenBank/DDBJ databases">
        <title>Paraburkholderia sp. DCY113.</title>
        <authorList>
            <person name="Kang J."/>
        </authorList>
    </citation>
    <scope>NUCLEOTIDE SEQUENCE [LARGE SCALE GENOMIC DNA]</scope>
    <source>
        <strain evidence="8 9">DCY113</strain>
    </source>
</reference>
<dbReference type="InterPro" id="IPR002104">
    <property type="entry name" value="Integrase_catalytic"/>
</dbReference>
<keyword evidence="4" id="KW-0233">DNA recombination</keyword>
<name>A0A5B0HIN9_9BURK</name>
<dbReference type="Pfam" id="PF00589">
    <property type="entry name" value="Phage_integrase"/>
    <property type="match status" value="1"/>
</dbReference>
<sequence length="405" mass="45056">MALTDLKIRNAKPTDKQQKLFDERGLYLLVTPAGGKWWRLKYRFGGKEKSLSMGVYPDIGLKQARERRDAARKLLANGIDPSIDRKVQKAATTERAANSFEAVAREWFAKQSPGWAQSHADKVIGRLENDVFPWLGGRPIADITAPEVLAVLRRVETRGALDTAHRVHQNCGQVFRYAIATGRAERDVSGDLRGALPAARHTHFASVTEPSEVAALLRALDGFQGTFVVQCALRLAPLLFVRPGELRTAEWAQFDLDKAQWRYTVSKTKTEHLVPLAKQAVAILRELHALTGLRKYVFPGRDVKKPMSGAAINAALRRMGYDTRTEITGHGFRAMARTILHEHLRFPGEVIEHQLAHKVPDALGTAYNRTKFIVDRTAMMQAWADYLDALKAGVQVVPIGMSGVA</sequence>